<gene>
    <name evidence="2" type="ORF">BD94_3279</name>
</gene>
<dbReference type="KEGG" id="eao:BD94_3279"/>
<dbReference type="EMBL" id="CP007547">
    <property type="protein sequence ID" value="AIL47054.1"/>
    <property type="molecule type" value="Genomic_DNA"/>
</dbReference>
<organism evidence="2 3">
    <name type="scientific">Elizabethkingia anophelis NUHP1</name>
    <dbReference type="NCBI Taxonomy" id="1338011"/>
    <lineage>
        <taxon>Bacteria</taxon>
        <taxon>Pseudomonadati</taxon>
        <taxon>Bacteroidota</taxon>
        <taxon>Flavobacteriia</taxon>
        <taxon>Flavobacteriales</taxon>
        <taxon>Weeksellaceae</taxon>
        <taxon>Elizabethkingia</taxon>
    </lineage>
</organism>
<dbReference type="eggNOG" id="COG1012">
    <property type="taxonomic scope" value="Bacteria"/>
</dbReference>
<dbReference type="RefSeq" id="WP_024565934.1">
    <property type="nucleotide sequence ID" value="NZ_CP007547.1"/>
</dbReference>
<evidence type="ECO:0000313" key="2">
    <source>
        <dbReference type="EMBL" id="AIL47054.1"/>
    </source>
</evidence>
<dbReference type="GO" id="GO:0003995">
    <property type="term" value="F:acyl-CoA dehydrogenase activity"/>
    <property type="evidence" value="ECO:0007669"/>
    <property type="project" value="InterPro"/>
</dbReference>
<name>A0A077ELH8_9FLAO</name>
<dbReference type="GO" id="GO:0008218">
    <property type="term" value="P:bioluminescence"/>
    <property type="evidence" value="ECO:0007669"/>
    <property type="project" value="InterPro"/>
</dbReference>
<proteinExistence type="predicted"/>
<dbReference type="STRING" id="1338011.BD94_3279"/>
<keyword evidence="1" id="KW-0521">NADP</keyword>
<dbReference type="HOGENOM" id="CLU_668632_0_0_10"/>
<sequence length="401" mass="47116">MNIQMLIPEFKTIPYEEIKFGNDFPITVFDDLVIDFLAELGRNILKDRDINRFPAAAALAHWLRKVNIKQIKEENECIFNYKNISINPSGIVFHVCPSNVDTMFIYSLAISLLAGNKNILRVSKKMDSFLMNRLFSIFNEIIKLEKYSLLRNYITVVQYGYEEEINSYFSLQADARIIWGGDKTINALKNIPSKPRVRDFYFSDRVSFAIFNLNEFFKNDLSERNILIRKFYNDTYTFDQKGCSSPQRIFFFGETNQIQQFYEELSSYVETNYETDITSISSLKLNNQIQDSLNFQIDSVFNKNNYLTLIESDHFNIETCGAGYFYFKRINKIDEIIDFIDKKVQTITHYGLSHEQIKNLQQKTYGKGIDRIVEVGNALDFNYIWDGYNLFSELVQKQYIK</sequence>
<reference evidence="2" key="2">
    <citation type="journal article" date="2015" name="Genome Biol. Evol.">
        <title>Complete Genome Sequence and Transcriptomic Analysis of the Novel Pathogen Elizabethkingia anophelis in Response to Oxidative Stress.</title>
        <authorList>
            <person name="Li Y."/>
            <person name="Liu Y."/>
            <person name="Chew S.C."/>
            <person name="Tay M."/>
            <person name="Salido M.M."/>
            <person name="Teo J."/>
            <person name="Lauro F.M."/>
            <person name="Givskov M."/>
            <person name="Yang L."/>
        </authorList>
    </citation>
    <scope>NUCLEOTIDE SEQUENCE</scope>
    <source>
        <strain evidence="2">NUHP1</strain>
    </source>
</reference>
<accession>A0A077ELH8</accession>
<dbReference type="Pfam" id="PF05893">
    <property type="entry name" value="LuxC"/>
    <property type="match status" value="1"/>
</dbReference>
<evidence type="ECO:0008006" key="4">
    <source>
        <dbReference type="Google" id="ProtNLM"/>
    </source>
</evidence>
<dbReference type="InterPro" id="IPR008670">
    <property type="entry name" value="CoA_reduct_LuxC"/>
</dbReference>
<reference evidence="2" key="1">
    <citation type="journal article" date="2013" name="Lancet">
        <title>First case of E anophelis outbreak in an intensive-care unit.</title>
        <authorList>
            <person name="Teo J."/>
            <person name="Tan S.Y."/>
            <person name="Tay M."/>
            <person name="Ding Y."/>
            <person name="Kjelleberg S."/>
            <person name="Givskov M."/>
            <person name="Lin R.T."/>
            <person name="Yang L."/>
        </authorList>
    </citation>
    <scope>NUCLEOTIDE SEQUENCE [LARGE SCALE GENOMIC DNA]</scope>
    <source>
        <strain evidence="2">NUHP1</strain>
    </source>
</reference>
<protein>
    <recommendedName>
        <fullName evidence="4">Long-chain-fatty-acyl-CoA reductase</fullName>
    </recommendedName>
</protein>
<evidence type="ECO:0000256" key="1">
    <source>
        <dbReference type="ARBA" id="ARBA00022857"/>
    </source>
</evidence>
<dbReference type="Proteomes" id="UP000028933">
    <property type="component" value="Chromosome"/>
</dbReference>
<dbReference type="AlphaFoldDB" id="A0A077ELH8"/>
<evidence type="ECO:0000313" key="3">
    <source>
        <dbReference type="Proteomes" id="UP000028933"/>
    </source>
</evidence>